<dbReference type="AlphaFoldDB" id="A0A2P8PWV7"/>
<name>A0A2P8PWV7_9ACTN</name>
<dbReference type="InterPro" id="IPR024983">
    <property type="entry name" value="CHAT_dom"/>
</dbReference>
<evidence type="ECO:0000313" key="3">
    <source>
        <dbReference type="Proteomes" id="UP000240429"/>
    </source>
</evidence>
<proteinExistence type="predicted"/>
<accession>A0A2P8PWV7</accession>
<organism evidence="2 3">
    <name type="scientific">Streptomyces dioscori</name>
    <dbReference type="NCBI Taxonomy" id="2109333"/>
    <lineage>
        <taxon>Bacteria</taxon>
        <taxon>Bacillati</taxon>
        <taxon>Actinomycetota</taxon>
        <taxon>Actinomycetes</taxon>
        <taxon>Kitasatosporales</taxon>
        <taxon>Streptomycetaceae</taxon>
        <taxon>Streptomyces</taxon>
        <taxon>Streptomyces aurantiacus group</taxon>
    </lineage>
</organism>
<sequence length="409" mass="44781">MRRELPALLHLRHPPEAPLGMGSVDARLNERLEDGYAVLRVIRAAGADGRDGYRFRGWCGDLSVTCAPGPTRLTAPAVGLGNLTQRGLYPSEILRGIQHWSGNQGELASWINSVRARHGDALRLIVWDDTGYELPWEAFWVPSDEEHGLPGGLLGALLVLTRWTTVHDGSQGPPRPTGECHGSVLAYLHRDMVDDSHVFAPYLHRTHPEMTAFLGALDATDRKDPTGLVYMGCHGTYGDAVMSLTLADRTWAEYNGETMEVLGRDRSLVCLNACHSGRFVNNFGQGENALRGFAELFLRKGAGGCIVTAGEVGDLEARVLIQRLVREVAGRPDLPVPETLRAFRAGAVRDFGSLAAIPTTRNDDGHVDAVGQKRVMRLLYAFTFQYYGHPLTTLRLVTEKGHSAWGEGS</sequence>
<comment type="caution">
    <text evidence="2">The sequence shown here is derived from an EMBL/GenBank/DDBJ whole genome shotgun (WGS) entry which is preliminary data.</text>
</comment>
<dbReference type="EMBL" id="PYBJ01000030">
    <property type="protein sequence ID" value="PSM38475.1"/>
    <property type="molecule type" value="Genomic_DNA"/>
</dbReference>
<protein>
    <recommendedName>
        <fullName evidence="1">CHAT domain-containing protein</fullName>
    </recommendedName>
</protein>
<keyword evidence="3" id="KW-1185">Reference proteome</keyword>
<gene>
    <name evidence="2" type="ORF">C6Y14_37350</name>
</gene>
<evidence type="ECO:0000259" key="1">
    <source>
        <dbReference type="Pfam" id="PF12770"/>
    </source>
</evidence>
<reference evidence="2 3" key="1">
    <citation type="submission" date="2018-03" db="EMBL/GenBank/DDBJ databases">
        <title>Streptomyces dioscori sp. nov., a novel endophytic actinobacterium isolated from bulbil of Dioscorea bulbifera L.</title>
        <authorList>
            <person name="Zhikuan W."/>
        </authorList>
    </citation>
    <scope>NUCLEOTIDE SEQUENCE [LARGE SCALE GENOMIC DNA]</scope>
    <source>
        <strain evidence="2 3">A217</strain>
    </source>
</reference>
<evidence type="ECO:0000313" key="2">
    <source>
        <dbReference type="EMBL" id="PSM38475.1"/>
    </source>
</evidence>
<dbReference type="Pfam" id="PF12770">
    <property type="entry name" value="CHAT"/>
    <property type="match status" value="1"/>
</dbReference>
<feature type="domain" description="CHAT" evidence="1">
    <location>
        <begin position="222"/>
        <end position="333"/>
    </location>
</feature>
<dbReference type="Proteomes" id="UP000240429">
    <property type="component" value="Unassembled WGS sequence"/>
</dbReference>